<dbReference type="PANTHER" id="PTHR43649:SF14">
    <property type="entry name" value="BLR3389 PROTEIN"/>
    <property type="match status" value="1"/>
</dbReference>
<dbReference type="Proteomes" id="UP000614741">
    <property type="component" value="Unassembled WGS sequence"/>
</dbReference>
<keyword evidence="1" id="KW-0732">Signal</keyword>
<evidence type="ECO:0000313" key="3">
    <source>
        <dbReference type="Proteomes" id="UP000614741"/>
    </source>
</evidence>
<dbReference type="PROSITE" id="PS51257">
    <property type="entry name" value="PROKAR_LIPOPROTEIN"/>
    <property type="match status" value="1"/>
</dbReference>
<dbReference type="RefSeq" id="WP_203673507.1">
    <property type="nucleotide sequence ID" value="NZ_BONP01000009.1"/>
</dbReference>
<feature type="signal peptide" evidence="1">
    <location>
        <begin position="1"/>
        <end position="22"/>
    </location>
</feature>
<evidence type="ECO:0000313" key="2">
    <source>
        <dbReference type="EMBL" id="GIG40073.1"/>
    </source>
</evidence>
<gene>
    <name evidence="2" type="ORF">Cph01nite_18350</name>
</gene>
<accession>A0ABQ4DL60</accession>
<sequence>MKRTAALRAVALGAAVAMIATACSSGGGSDEATDGTGENVTLTWWHNSNTGAGKDYYDQLADEFESDNPGVTIEVSALQHEDMLTKLDAAFQTGDQPDIFMERGGGELKAHVEAGLVKDITDDAADTISALGGSVAGWTVEDRVYSLPFSMGVVGFWYNKSMFAQAGITEAPTTMDELNAAVEALKGVGIEPISVGAGSGWPAAHYWYYFALRQCSQDTIDTATQSLEFTDDCWVRAGESLAEFVATEPFNTGFLGTEAQGTPESASGLLANRKVAMELAGHWEPGVMQGLTEDEQGLGEDTAWFPFPEVPGGQGDPAAQLGGGDAWACSNDAPDVCVDFIEFLLSNDVQKGFAELDMGLPTLPSATAFVAAPELAQLLSFRNDAPYVQLYFDTAFGENIGGAMNEAIVSVFAGSGTPQGVVDATQSAADLEK</sequence>
<name>A0ABQ4DL60_9CELL</name>
<dbReference type="Gene3D" id="3.40.190.10">
    <property type="entry name" value="Periplasmic binding protein-like II"/>
    <property type="match status" value="2"/>
</dbReference>
<dbReference type="PANTHER" id="PTHR43649">
    <property type="entry name" value="ARABINOSE-BINDING PROTEIN-RELATED"/>
    <property type="match status" value="1"/>
</dbReference>
<dbReference type="InterPro" id="IPR050490">
    <property type="entry name" value="Bact_solute-bd_prot1"/>
</dbReference>
<organism evidence="2 3">
    <name type="scientific">Cellulomonas phragmiteti</name>
    <dbReference type="NCBI Taxonomy" id="478780"/>
    <lineage>
        <taxon>Bacteria</taxon>
        <taxon>Bacillati</taxon>
        <taxon>Actinomycetota</taxon>
        <taxon>Actinomycetes</taxon>
        <taxon>Micrococcales</taxon>
        <taxon>Cellulomonadaceae</taxon>
        <taxon>Cellulomonas</taxon>
    </lineage>
</organism>
<protein>
    <submittedName>
        <fullName evidence="2">Sugar ABC transporter substrate-binding protein</fullName>
    </submittedName>
</protein>
<proteinExistence type="predicted"/>
<keyword evidence="3" id="KW-1185">Reference proteome</keyword>
<dbReference type="EMBL" id="BONP01000009">
    <property type="protein sequence ID" value="GIG40073.1"/>
    <property type="molecule type" value="Genomic_DNA"/>
</dbReference>
<dbReference type="Pfam" id="PF01547">
    <property type="entry name" value="SBP_bac_1"/>
    <property type="match status" value="1"/>
</dbReference>
<dbReference type="SUPFAM" id="SSF53850">
    <property type="entry name" value="Periplasmic binding protein-like II"/>
    <property type="match status" value="1"/>
</dbReference>
<dbReference type="InterPro" id="IPR006059">
    <property type="entry name" value="SBP"/>
</dbReference>
<evidence type="ECO:0000256" key="1">
    <source>
        <dbReference type="SAM" id="SignalP"/>
    </source>
</evidence>
<feature type="chain" id="PRO_5046693064" evidence="1">
    <location>
        <begin position="23"/>
        <end position="433"/>
    </location>
</feature>
<comment type="caution">
    <text evidence="2">The sequence shown here is derived from an EMBL/GenBank/DDBJ whole genome shotgun (WGS) entry which is preliminary data.</text>
</comment>
<reference evidence="2 3" key="1">
    <citation type="submission" date="2021-01" db="EMBL/GenBank/DDBJ databases">
        <title>Whole genome shotgun sequence of Cellulomonas phragmiteti NBRC 110785.</title>
        <authorList>
            <person name="Komaki H."/>
            <person name="Tamura T."/>
        </authorList>
    </citation>
    <scope>NUCLEOTIDE SEQUENCE [LARGE SCALE GENOMIC DNA]</scope>
    <source>
        <strain evidence="2 3">NBRC 110785</strain>
    </source>
</reference>